<keyword evidence="2" id="KW-1185">Reference proteome</keyword>
<sequence length="123" mass="13661">MSLKQGLNTRRHCSGGQTFTIEPTPLLLRQPGVPWLPGTPAHHSTLQPRTPGHKQSSRLSLPCSWGYRCAPLYCKIFSWKCADLQQAGLEVVEASKYFADKMKTLQFSSLFCEVLAAACNHAE</sequence>
<proteinExistence type="predicted"/>
<dbReference type="AlphaFoldDB" id="A0A8B9VRQ9"/>
<reference evidence="1" key="2">
    <citation type="submission" date="2025-09" db="UniProtKB">
        <authorList>
            <consortium name="Ensembl"/>
        </authorList>
    </citation>
    <scope>IDENTIFICATION</scope>
</reference>
<dbReference type="Ensembl" id="ENSAZOT00000028060.1">
    <property type="protein sequence ID" value="ENSAZOP00000026157.1"/>
    <property type="gene ID" value="ENSAZOG00000016723.1"/>
</dbReference>
<dbReference type="Proteomes" id="UP000694549">
    <property type="component" value="Unplaced"/>
</dbReference>
<reference evidence="1" key="1">
    <citation type="submission" date="2025-08" db="UniProtKB">
        <authorList>
            <consortium name="Ensembl"/>
        </authorList>
    </citation>
    <scope>IDENTIFICATION</scope>
</reference>
<name>A0A8B9VRQ9_9AVES</name>
<accession>A0A8B9VRQ9</accession>
<evidence type="ECO:0000313" key="1">
    <source>
        <dbReference type="Ensembl" id="ENSAZOP00000026157.1"/>
    </source>
</evidence>
<organism evidence="1 2">
    <name type="scientific">Anas zonorhyncha</name>
    <name type="common">Eastern spot-billed duck</name>
    <dbReference type="NCBI Taxonomy" id="75864"/>
    <lineage>
        <taxon>Eukaryota</taxon>
        <taxon>Metazoa</taxon>
        <taxon>Chordata</taxon>
        <taxon>Craniata</taxon>
        <taxon>Vertebrata</taxon>
        <taxon>Euteleostomi</taxon>
        <taxon>Archelosauria</taxon>
        <taxon>Archosauria</taxon>
        <taxon>Dinosauria</taxon>
        <taxon>Saurischia</taxon>
        <taxon>Theropoda</taxon>
        <taxon>Coelurosauria</taxon>
        <taxon>Aves</taxon>
        <taxon>Neognathae</taxon>
        <taxon>Galloanserae</taxon>
        <taxon>Anseriformes</taxon>
        <taxon>Anatidae</taxon>
        <taxon>Anatinae</taxon>
        <taxon>Anas</taxon>
    </lineage>
</organism>
<evidence type="ECO:0000313" key="2">
    <source>
        <dbReference type="Proteomes" id="UP000694549"/>
    </source>
</evidence>
<protein>
    <submittedName>
        <fullName evidence="1">Uncharacterized protein</fullName>
    </submittedName>
</protein>